<evidence type="ECO:0000259" key="4">
    <source>
        <dbReference type="Pfam" id="PF02737"/>
    </source>
</evidence>
<dbReference type="Pfam" id="PF00725">
    <property type="entry name" value="3HCDH"/>
    <property type="match status" value="1"/>
</dbReference>
<protein>
    <submittedName>
        <fullName evidence="5">3-hydroxyacyl-CoA dehydrogenase NAD-binding domain-containing protein</fullName>
    </submittedName>
</protein>
<dbReference type="Pfam" id="PF02737">
    <property type="entry name" value="3HCDH_N"/>
    <property type="match status" value="1"/>
</dbReference>
<dbReference type="InterPro" id="IPR013328">
    <property type="entry name" value="6PGD_dom2"/>
</dbReference>
<dbReference type="SUPFAM" id="SSF48179">
    <property type="entry name" value="6-phosphogluconate dehydrogenase C-terminal domain-like"/>
    <property type="match status" value="1"/>
</dbReference>
<evidence type="ECO:0000259" key="3">
    <source>
        <dbReference type="Pfam" id="PF00725"/>
    </source>
</evidence>
<keyword evidence="6" id="KW-1185">Reference proteome</keyword>
<evidence type="ECO:0000256" key="1">
    <source>
        <dbReference type="ARBA" id="ARBA00009463"/>
    </source>
</evidence>
<dbReference type="Gene3D" id="3.40.50.720">
    <property type="entry name" value="NAD(P)-binding Rossmann-like Domain"/>
    <property type="match status" value="1"/>
</dbReference>
<dbReference type="Gene3D" id="1.10.1040.10">
    <property type="entry name" value="N-(1-d-carboxylethyl)-l-norvaline Dehydrogenase, domain 2"/>
    <property type="match status" value="1"/>
</dbReference>
<accession>A0ABT3YD38</accession>
<sequence>MSQEVHLVVLGAGSIGVSFAAVFRDAGFSVTICDPDPARRDAAVEAVDAQKAAIRLANLEKGGAGPLSVVASADDVLAKAALVIEAGPERLEAKQAIFATLLARAAPDTILATASSAIPMSRILPDPADQARCLVAHPVNPPAVLRLIELCPAPATTAAAMERAASLFDQAGFRAVRLGHEIEGFVLNRLQGAVLREAYRLVDGGVIGAEDLDAVMRLGLGPRWALSGPFETAELNTPGGIRAHAARMGPAYKAMGEARGETGCTWSEQLVSQVEAERRAIMPLEALPQRANWRVKAVARLIAARDALLGDADER</sequence>
<feature type="domain" description="3-hydroxyacyl-CoA dehydrogenase NAD binding" evidence="4">
    <location>
        <begin position="7"/>
        <end position="178"/>
    </location>
</feature>
<dbReference type="InterPro" id="IPR008927">
    <property type="entry name" value="6-PGluconate_DH-like_C_sf"/>
</dbReference>
<comment type="caution">
    <text evidence="5">The sequence shown here is derived from an EMBL/GenBank/DDBJ whole genome shotgun (WGS) entry which is preliminary data.</text>
</comment>
<dbReference type="InterPro" id="IPR006108">
    <property type="entry name" value="3HC_DH_C"/>
</dbReference>
<dbReference type="PROSITE" id="PS00067">
    <property type="entry name" value="3HCDH"/>
    <property type="match status" value="1"/>
</dbReference>
<dbReference type="Proteomes" id="UP001081283">
    <property type="component" value="Unassembled WGS sequence"/>
</dbReference>
<organism evidence="5 6">
    <name type="scientific">Hoeflea ulvae</name>
    <dbReference type="NCBI Taxonomy" id="2983764"/>
    <lineage>
        <taxon>Bacteria</taxon>
        <taxon>Pseudomonadati</taxon>
        <taxon>Pseudomonadota</taxon>
        <taxon>Alphaproteobacteria</taxon>
        <taxon>Hyphomicrobiales</taxon>
        <taxon>Rhizobiaceae</taxon>
        <taxon>Hoeflea</taxon>
    </lineage>
</organism>
<proteinExistence type="inferred from homology"/>
<reference evidence="5" key="1">
    <citation type="submission" date="2022-10" db="EMBL/GenBank/DDBJ databases">
        <title>Hoeflea sp. J2-29, isolated from marine algae.</title>
        <authorList>
            <person name="Kristyanto S."/>
            <person name="Kim J.M."/>
            <person name="Jeon C.O."/>
        </authorList>
    </citation>
    <scope>NUCLEOTIDE SEQUENCE</scope>
    <source>
        <strain evidence="5">J2-29</strain>
    </source>
</reference>
<dbReference type="PANTHER" id="PTHR48075">
    <property type="entry name" value="3-HYDROXYACYL-COA DEHYDROGENASE FAMILY PROTEIN"/>
    <property type="match status" value="1"/>
</dbReference>
<dbReference type="InterPro" id="IPR036291">
    <property type="entry name" value="NAD(P)-bd_dom_sf"/>
</dbReference>
<dbReference type="RefSeq" id="WP_267611750.1">
    <property type="nucleotide sequence ID" value="NZ_JAOVZQ010000001.1"/>
</dbReference>
<dbReference type="InterPro" id="IPR006180">
    <property type="entry name" value="3-OHacyl-CoA_DH_CS"/>
</dbReference>
<keyword evidence="2" id="KW-0560">Oxidoreductase</keyword>
<dbReference type="PANTHER" id="PTHR48075:SF1">
    <property type="entry name" value="LAMBDA-CRYSTALLIN HOMOLOG"/>
    <property type="match status" value="1"/>
</dbReference>
<evidence type="ECO:0000256" key="2">
    <source>
        <dbReference type="ARBA" id="ARBA00023002"/>
    </source>
</evidence>
<evidence type="ECO:0000313" key="5">
    <source>
        <dbReference type="EMBL" id="MCY0093803.1"/>
    </source>
</evidence>
<feature type="domain" description="3-hydroxyacyl-CoA dehydrogenase C-terminal" evidence="3">
    <location>
        <begin position="184"/>
        <end position="278"/>
    </location>
</feature>
<dbReference type="InterPro" id="IPR006176">
    <property type="entry name" value="3-OHacyl-CoA_DH_NAD-bd"/>
</dbReference>
<evidence type="ECO:0000313" key="6">
    <source>
        <dbReference type="Proteomes" id="UP001081283"/>
    </source>
</evidence>
<dbReference type="SUPFAM" id="SSF51735">
    <property type="entry name" value="NAD(P)-binding Rossmann-fold domains"/>
    <property type="match status" value="1"/>
</dbReference>
<dbReference type="EMBL" id="JAOVZQ010000001">
    <property type="protein sequence ID" value="MCY0093803.1"/>
    <property type="molecule type" value="Genomic_DNA"/>
</dbReference>
<name>A0ABT3YD38_9HYPH</name>
<comment type="similarity">
    <text evidence="1">Belongs to the 3-hydroxyacyl-CoA dehydrogenase family.</text>
</comment>
<gene>
    <name evidence="5" type="ORF">OEG82_07185</name>
</gene>